<comment type="similarity">
    <text evidence="1 3">Belongs to the CMC family.</text>
</comment>
<keyword evidence="3" id="KW-0999">Mitochondrion inner membrane</keyword>
<keyword evidence="3" id="KW-0472">Membrane</keyword>
<dbReference type="AlphaFoldDB" id="A0A1Y2M6D1"/>
<sequence length="106" mass="11802">MHPHLHTEEVQKSCAEVVAALEECHAQGFLHKVTGNCTDAKYRVNMCLRGLRLERTRQNREAAKEKRAQIKKVWAELDEGKYTERERAERAGAGSGNGGAVAGEEV</sequence>
<comment type="function">
    <text evidence="3">Required for mitochondrial cytochrome c oxidase (COX) assembly and respiration.</text>
</comment>
<keyword evidence="2" id="KW-1015">Disulfide bond</keyword>
<evidence type="ECO:0000313" key="6">
    <source>
        <dbReference type="Proteomes" id="UP000193240"/>
    </source>
</evidence>
<feature type="region of interest" description="Disordered" evidence="4">
    <location>
        <begin position="85"/>
        <end position="106"/>
    </location>
</feature>
<gene>
    <name evidence="5" type="ORF">B5807_04055</name>
</gene>
<protein>
    <recommendedName>
        <fullName evidence="3">COX assembly mitochondrial protein</fullName>
    </recommendedName>
</protein>
<organism evidence="5 6">
    <name type="scientific">Epicoccum nigrum</name>
    <name type="common">Soil fungus</name>
    <name type="synonym">Epicoccum purpurascens</name>
    <dbReference type="NCBI Taxonomy" id="105696"/>
    <lineage>
        <taxon>Eukaryota</taxon>
        <taxon>Fungi</taxon>
        <taxon>Dikarya</taxon>
        <taxon>Ascomycota</taxon>
        <taxon>Pezizomycotina</taxon>
        <taxon>Dothideomycetes</taxon>
        <taxon>Pleosporomycetidae</taxon>
        <taxon>Pleosporales</taxon>
        <taxon>Pleosporineae</taxon>
        <taxon>Didymellaceae</taxon>
        <taxon>Epicoccum</taxon>
    </lineage>
</organism>
<dbReference type="GO" id="GO:0005743">
    <property type="term" value="C:mitochondrial inner membrane"/>
    <property type="evidence" value="ECO:0007669"/>
    <property type="project" value="UniProtKB-SubCell"/>
</dbReference>
<name>A0A1Y2M6D1_EPING</name>
<proteinExistence type="inferred from homology"/>
<dbReference type="OMA" id="PYNANCE"/>
<evidence type="ECO:0000256" key="3">
    <source>
        <dbReference type="RuleBase" id="RU364104"/>
    </source>
</evidence>
<feature type="compositionally biased region" description="Gly residues" evidence="4">
    <location>
        <begin position="93"/>
        <end position="106"/>
    </location>
</feature>
<evidence type="ECO:0000256" key="4">
    <source>
        <dbReference type="SAM" id="MobiDB-lite"/>
    </source>
</evidence>
<evidence type="ECO:0000313" key="5">
    <source>
        <dbReference type="EMBL" id="OSS51047.1"/>
    </source>
</evidence>
<keyword evidence="6" id="KW-1185">Reference proteome</keyword>
<keyword evidence="3" id="KW-0496">Mitochondrion</keyword>
<dbReference type="Pfam" id="PF08583">
    <property type="entry name" value="Cmc1"/>
    <property type="match status" value="1"/>
</dbReference>
<dbReference type="InterPro" id="IPR013892">
    <property type="entry name" value="Cyt_c_biogenesis_Cmc1-like"/>
</dbReference>
<accession>A0A1Y2M6D1</accession>
<evidence type="ECO:0000256" key="2">
    <source>
        <dbReference type="ARBA" id="ARBA00023157"/>
    </source>
</evidence>
<dbReference type="Proteomes" id="UP000193240">
    <property type="component" value="Unassembled WGS sequence"/>
</dbReference>
<comment type="subcellular location">
    <subcellularLocation>
        <location evidence="3">Mitochondrion inner membrane</location>
    </subcellularLocation>
</comment>
<evidence type="ECO:0000256" key="1">
    <source>
        <dbReference type="ARBA" id="ARBA00007347"/>
    </source>
</evidence>
<dbReference type="EMBL" id="KZ107841">
    <property type="protein sequence ID" value="OSS51047.1"/>
    <property type="molecule type" value="Genomic_DNA"/>
</dbReference>
<dbReference type="InParanoid" id="A0A1Y2M6D1"/>
<dbReference type="STRING" id="105696.A0A1Y2M6D1"/>
<reference evidence="5 6" key="1">
    <citation type="journal article" date="2017" name="Genome Announc.">
        <title>Genome sequence of the saprophytic ascomycete Epicoccum nigrum ICMP 19927 strain isolated from New Zealand.</title>
        <authorList>
            <person name="Fokin M."/>
            <person name="Fleetwood D."/>
            <person name="Weir B.S."/>
            <person name="Villas-Boas S.G."/>
        </authorList>
    </citation>
    <scope>NUCLEOTIDE SEQUENCE [LARGE SCALE GENOMIC DNA]</scope>
    <source>
        <strain evidence="5 6">ICMP 19927</strain>
    </source>
</reference>
<keyword evidence="3" id="KW-0143">Chaperone</keyword>
<dbReference type="OrthoDB" id="532630at2759"/>